<dbReference type="HOGENOM" id="CLU_023194_7_2_11"/>
<reference evidence="5 6" key="1">
    <citation type="submission" date="2010-12" db="EMBL/GenBank/DDBJ databases">
        <authorList>
            <person name="Muzny D."/>
            <person name="Qin X."/>
            <person name="Buhay C."/>
            <person name="Dugan-Rocha S."/>
            <person name="Ding Y."/>
            <person name="Chen G."/>
            <person name="Hawes A."/>
            <person name="Holder M."/>
            <person name="Jhangiani S."/>
            <person name="Johnson A."/>
            <person name="Khan Z."/>
            <person name="Li Z."/>
            <person name="Liu W."/>
            <person name="Liu X."/>
            <person name="Perez L."/>
            <person name="Shen H."/>
            <person name="Wang Q."/>
            <person name="Watt J."/>
            <person name="Xi L."/>
            <person name="Xin Y."/>
            <person name="Zhou J."/>
            <person name="Deng J."/>
            <person name="Jiang H."/>
            <person name="Liu Y."/>
            <person name="Qu J."/>
            <person name="Song X.-Z."/>
            <person name="Zhang L."/>
            <person name="Villasana D."/>
            <person name="Johnson A."/>
            <person name="Liu J."/>
            <person name="Liyanage D."/>
            <person name="Lorensuhewa L."/>
            <person name="Robinson T."/>
            <person name="Song A."/>
            <person name="Song B.-B."/>
            <person name="Dinh H."/>
            <person name="Thornton R."/>
            <person name="Coyle M."/>
            <person name="Francisco L."/>
            <person name="Jackson L."/>
            <person name="Javaid M."/>
            <person name="Korchina V."/>
            <person name="Kovar C."/>
            <person name="Mata R."/>
            <person name="Mathew T."/>
            <person name="Ngo R."/>
            <person name="Nguyen L."/>
            <person name="Nguyen N."/>
            <person name="Okwuonu G."/>
            <person name="Ongeri F."/>
            <person name="Pham C."/>
            <person name="Simmons D."/>
            <person name="Wilczek-Boney K."/>
            <person name="Hale W."/>
            <person name="Jakkamsetti A."/>
            <person name="Pham P."/>
            <person name="Ruth R."/>
            <person name="San Lucas F."/>
            <person name="Warren J."/>
            <person name="Zhang J."/>
            <person name="Zhao Z."/>
            <person name="Zhou C."/>
            <person name="Zhu D."/>
            <person name="Lee S."/>
            <person name="Bess C."/>
            <person name="Blankenburg K."/>
            <person name="Forbes L."/>
            <person name="Fu Q."/>
            <person name="Gubbala S."/>
            <person name="Hirani K."/>
            <person name="Jayaseelan J.C."/>
            <person name="Lara F."/>
            <person name="Munidasa M."/>
            <person name="Palculict T."/>
            <person name="Patil S."/>
            <person name="Pu L.-L."/>
            <person name="Saada N."/>
            <person name="Tang L."/>
            <person name="Weissenberger G."/>
            <person name="Zhu Y."/>
            <person name="Hemphill L."/>
            <person name="Shang Y."/>
            <person name="Youmans B."/>
            <person name="Ayvaz T."/>
            <person name="Ross M."/>
            <person name="Santibanez J."/>
            <person name="Aqrawi P."/>
            <person name="Gross S."/>
            <person name="Joshi V."/>
            <person name="Fowler G."/>
            <person name="Nazareth L."/>
            <person name="Reid J."/>
            <person name="Worley K."/>
            <person name="Petrosino J."/>
            <person name="Highlander S."/>
            <person name="Gibbs R."/>
        </authorList>
    </citation>
    <scope>NUCLEOTIDE SEQUENCE [LARGE SCALE GENOMIC DNA]</scope>
    <source>
        <strain evidence="5 6">DSM 10105</strain>
    </source>
</reference>
<keyword evidence="2" id="KW-0560">Oxidoreductase</keyword>
<dbReference type="InterPro" id="IPR055170">
    <property type="entry name" value="GFO_IDH_MocA-like_dom"/>
</dbReference>
<dbReference type="GO" id="GO:0000166">
    <property type="term" value="F:nucleotide binding"/>
    <property type="evidence" value="ECO:0007669"/>
    <property type="project" value="InterPro"/>
</dbReference>
<dbReference type="eggNOG" id="COG0673">
    <property type="taxonomic scope" value="Bacteria"/>
</dbReference>
<name>E6JY97_PARDN</name>
<dbReference type="Pfam" id="PF01408">
    <property type="entry name" value="GFO_IDH_MocA"/>
    <property type="match status" value="1"/>
</dbReference>
<protein>
    <submittedName>
        <fullName evidence="5">Oxidoreductase, NAD-binding domain protein</fullName>
    </submittedName>
</protein>
<dbReference type="PANTHER" id="PTHR22604">
    <property type="entry name" value="OXIDOREDUCTASES"/>
    <property type="match status" value="1"/>
</dbReference>
<gene>
    <name evidence="5" type="ORF">HMPREF0620_0779</name>
</gene>
<comment type="similarity">
    <text evidence="1">Belongs to the Gfo/Idh/MocA family.</text>
</comment>
<feature type="domain" description="GFO/IDH/MocA-like oxidoreductase" evidence="4">
    <location>
        <begin position="162"/>
        <end position="265"/>
    </location>
</feature>
<evidence type="ECO:0000313" key="5">
    <source>
        <dbReference type="EMBL" id="EFT83774.1"/>
    </source>
</evidence>
<dbReference type="EMBL" id="AEON01000001">
    <property type="protein sequence ID" value="EFT83774.1"/>
    <property type="molecule type" value="Genomic_DNA"/>
</dbReference>
<dbReference type="Pfam" id="PF22725">
    <property type="entry name" value="GFO_IDH_MocA_C3"/>
    <property type="match status" value="1"/>
</dbReference>
<dbReference type="SUPFAM" id="SSF55347">
    <property type="entry name" value="Glyceraldehyde-3-phosphate dehydrogenase-like, C-terminal domain"/>
    <property type="match status" value="1"/>
</dbReference>
<dbReference type="Gene3D" id="3.30.360.10">
    <property type="entry name" value="Dihydrodipicolinate Reductase, domain 2"/>
    <property type="match status" value="1"/>
</dbReference>
<evidence type="ECO:0000259" key="4">
    <source>
        <dbReference type="Pfam" id="PF22725"/>
    </source>
</evidence>
<proteinExistence type="inferred from homology"/>
<evidence type="ECO:0000259" key="3">
    <source>
        <dbReference type="Pfam" id="PF01408"/>
    </source>
</evidence>
<accession>E6JY97</accession>
<dbReference type="InterPro" id="IPR050984">
    <property type="entry name" value="Gfo/Idh/MocA_domain"/>
</dbReference>
<keyword evidence="6" id="KW-1185">Reference proteome</keyword>
<dbReference type="InterPro" id="IPR000683">
    <property type="entry name" value="Gfo/Idh/MocA-like_OxRdtase_N"/>
</dbReference>
<dbReference type="Proteomes" id="UP000004946">
    <property type="component" value="Chromosome"/>
</dbReference>
<dbReference type="Gene3D" id="3.40.50.720">
    <property type="entry name" value="NAD(P)-binding Rossmann-like Domain"/>
    <property type="match status" value="1"/>
</dbReference>
<dbReference type="KEGG" id="pdo:PSDT_0851"/>
<dbReference type="SUPFAM" id="SSF51735">
    <property type="entry name" value="NAD(P)-binding Rossmann-fold domains"/>
    <property type="match status" value="1"/>
</dbReference>
<dbReference type="InterPro" id="IPR036291">
    <property type="entry name" value="NAD(P)-bd_dom_sf"/>
</dbReference>
<dbReference type="GO" id="GO:0016491">
    <property type="term" value="F:oxidoreductase activity"/>
    <property type="evidence" value="ECO:0007669"/>
    <property type="project" value="UniProtKB-KW"/>
</dbReference>
<dbReference type="PATRIC" id="fig|864564.6.peg.934"/>
<evidence type="ECO:0000313" key="6">
    <source>
        <dbReference type="Proteomes" id="UP000004946"/>
    </source>
</evidence>
<evidence type="ECO:0000256" key="1">
    <source>
        <dbReference type="ARBA" id="ARBA00010928"/>
    </source>
</evidence>
<organism evidence="5 6">
    <name type="scientific">Parascardovia denticolens DSM 10105 = JCM 12538</name>
    <dbReference type="NCBI Taxonomy" id="864564"/>
    <lineage>
        <taxon>Bacteria</taxon>
        <taxon>Bacillati</taxon>
        <taxon>Actinomycetota</taxon>
        <taxon>Actinomycetes</taxon>
        <taxon>Bifidobacteriales</taxon>
        <taxon>Bifidobacteriaceae</taxon>
        <taxon>Parascardovia</taxon>
    </lineage>
</organism>
<feature type="domain" description="Gfo/Idh/MocA-like oxidoreductase N-terminal" evidence="3">
    <location>
        <begin position="12"/>
        <end position="136"/>
    </location>
</feature>
<evidence type="ECO:0000256" key="2">
    <source>
        <dbReference type="ARBA" id="ARBA00023002"/>
    </source>
</evidence>
<sequence length="351" mass="39376">MSKSNDVKDAKINVAILGLGSIATKMAETLAGMEKDPRYADAVHFYAVASRNDEEKARKFASDYGAEKYYGTYEDMLNDEEVDLVYIATPHSFHAEQAKACLEQGKNVLVEKSFAATEEEAKEVLDLSKEKGLLCTEALWTRYEPSRMMIYEMAHRPGELGIGPVESIRADLSYPDSGKPRVTDPALAGGALLDVGVYVINFMRMIFPDVSPHDILTTARLTETKVDESNIIAIWLDNGVKAVLTSGRNSASDRQGIIQGQNGYIIVDNVNNPMRIDRYNKDHELMETVKAPDQITGFEYEVMASVEAIRSGQIECQQMPHEETRFIMQLMDALRHNWGVWYPFEDKGKED</sequence>
<dbReference type="PANTHER" id="PTHR22604:SF105">
    <property type="entry name" value="TRANS-1,2-DIHYDROBENZENE-1,2-DIOL DEHYDROGENASE"/>
    <property type="match status" value="1"/>
</dbReference>
<dbReference type="AlphaFoldDB" id="E6JY97"/>
<comment type="caution">
    <text evidence="5">The sequence shown here is derived from an EMBL/GenBank/DDBJ whole genome shotgun (WGS) entry which is preliminary data.</text>
</comment>
<dbReference type="RefSeq" id="WP_006289156.1">
    <property type="nucleotide sequence ID" value="NZ_AP012333.1"/>
</dbReference>